<keyword evidence="18" id="KW-0458">Lysosome</keyword>
<evidence type="ECO:0000256" key="20">
    <source>
        <dbReference type="ARBA" id="ARBA00033328"/>
    </source>
</evidence>
<dbReference type="GO" id="GO:0005764">
    <property type="term" value="C:lysosome"/>
    <property type="evidence" value="ECO:0007669"/>
    <property type="project" value="UniProtKB-SubCell"/>
</dbReference>
<keyword evidence="9" id="KW-0479">Metal-binding</keyword>
<evidence type="ECO:0000256" key="14">
    <source>
        <dbReference type="ARBA" id="ARBA00023034"/>
    </source>
</evidence>
<evidence type="ECO:0000256" key="15">
    <source>
        <dbReference type="ARBA" id="ARBA00023049"/>
    </source>
</evidence>
<dbReference type="PANTHER" id="PTHR12053">
    <property type="entry name" value="PROTEASE FAMILY M28 PLASMA GLUTAMATE CARBOXYPEPTIDASE-RELATED"/>
    <property type="match status" value="1"/>
</dbReference>
<evidence type="ECO:0000256" key="16">
    <source>
        <dbReference type="ARBA" id="ARBA00023145"/>
    </source>
</evidence>
<keyword evidence="7" id="KW-0121">Carboxypeptidase</keyword>
<dbReference type="KEGG" id="ftj:FTUN_4959"/>
<evidence type="ECO:0000313" key="24">
    <source>
        <dbReference type="Proteomes" id="UP000503447"/>
    </source>
</evidence>
<organism evidence="23 24">
    <name type="scientific">Frigoriglobus tundricola</name>
    <dbReference type="NCBI Taxonomy" id="2774151"/>
    <lineage>
        <taxon>Bacteria</taxon>
        <taxon>Pseudomonadati</taxon>
        <taxon>Planctomycetota</taxon>
        <taxon>Planctomycetia</taxon>
        <taxon>Gemmatales</taxon>
        <taxon>Gemmataceae</taxon>
        <taxon>Frigoriglobus</taxon>
    </lineage>
</organism>
<keyword evidence="8" id="KW-0645">Protease</keyword>
<evidence type="ECO:0000256" key="1">
    <source>
        <dbReference type="ARBA" id="ARBA00004240"/>
    </source>
</evidence>
<dbReference type="InterPro" id="IPR039866">
    <property type="entry name" value="CPQ"/>
</dbReference>
<keyword evidence="12" id="KW-0256">Endoplasmic reticulum</keyword>
<evidence type="ECO:0000256" key="5">
    <source>
        <dbReference type="ARBA" id="ARBA00014116"/>
    </source>
</evidence>
<dbReference type="Proteomes" id="UP000503447">
    <property type="component" value="Chromosome"/>
</dbReference>
<keyword evidence="15" id="KW-0482">Metalloprotease</keyword>
<sequence length="557" mass="60821">MLPRVPVSRLALSAVIGGLCLLLTNRTPAAPLDPAPMPHMAAADLDRALVAEIKARSEIMKNLEYLSDRIGGRLTGSASLERANKWTAEKMKEYGLENVRLEPWEIPYGWERGKASMRLVEPGTGVELTVASAGWSPGTKGKVTGDVVILNARTKDDLQAYKGKLKNAVILRQPPAKVAPVTDLNSYLGGRPTPKKEEPKKEEPKKEELKKEEPKKDAKEAPPFVRYDVKNEQPKEQPKGQPKDQPKEQPKKGGEFGGFGGQFQTELNDFLKAEGAACVVSDSGKPHGLLVTTGGWRGDRAVAEEGIARVYMVHEHYALLWRLASRPKETTRVEVEISNKFVPGPIVVYNTIGEVRGSEKPDEIVVVGAHLDSWELASGTTDNGTGSCVVLETARVVAALAKKGEAPKRTIRFCLFTGEEQGLYGSRKYVEKYKADLPKHSVALVHDTGTGKVLGFGTQGRTNIIPFLEPHLESLKAVDGWKGLDAGRQGGTDHLPFESAGVPGFACRQDADEYRLTHHTQSDTFDKAKEPNLIQGAQVMAVTAMRIANLPELLPRK</sequence>
<keyword evidence="6" id="KW-0964">Secreted</keyword>
<comment type="subcellular location">
    <subcellularLocation>
        <location evidence="1">Endoplasmic reticulum</location>
    </subcellularLocation>
    <subcellularLocation>
        <location evidence="3">Golgi apparatus</location>
    </subcellularLocation>
    <subcellularLocation>
        <location evidence="2">Lysosome</location>
    </subcellularLocation>
    <subcellularLocation>
        <location evidence="4">Secreted</location>
    </subcellularLocation>
</comment>
<evidence type="ECO:0000256" key="7">
    <source>
        <dbReference type="ARBA" id="ARBA00022645"/>
    </source>
</evidence>
<evidence type="ECO:0000256" key="6">
    <source>
        <dbReference type="ARBA" id="ARBA00022525"/>
    </source>
</evidence>
<evidence type="ECO:0000256" key="18">
    <source>
        <dbReference type="ARBA" id="ARBA00023228"/>
    </source>
</evidence>
<dbReference type="EMBL" id="CP053452">
    <property type="protein sequence ID" value="QJW97385.1"/>
    <property type="molecule type" value="Genomic_DNA"/>
</dbReference>
<keyword evidence="16" id="KW-0865">Zymogen</keyword>
<evidence type="ECO:0000256" key="11">
    <source>
        <dbReference type="ARBA" id="ARBA00022801"/>
    </source>
</evidence>
<dbReference type="GO" id="GO:0006508">
    <property type="term" value="P:proteolysis"/>
    <property type="evidence" value="ECO:0007669"/>
    <property type="project" value="UniProtKB-KW"/>
</dbReference>
<evidence type="ECO:0000256" key="8">
    <source>
        <dbReference type="ARBA" id="ARBA00022670"/>
    </source>
</evidence>
<protein>
    <recommendedName>
        <fullName evidence="5">Carboxypeptidase Q</fullName>
    </recommendedName>
    <alternativeName>
        <fullName evidence="20">Plasma glutamate carboxypeptidase</fullName>
    </alternativeName>
</protein>
<feature type="compositionally biased region" description="Basic and acidic residues" evidence="21">
    <location>
        <begin position="227"/>
        <end position="254"/>
    </location>
</feature>
<evidence type="ECO:0000256" key="13">
    <source>
        <dbReference type="ARBA" id="ARBA00022833"/>
    </source>
</evidence>
<keyword evidence="11" id="KW-0378">Hydrolase</keyword>
<name>A0A6M5YTI9_9BACT</name>
<keyword evidence="24" id="KW-1185">Reference proteome</keyword>
<dbReference type="Gene3D" id="3.40.630.10">
    <property type="entry name" value="Zn peptidases"/>
    <property type="match status" value="2"/>
</dbReference>
<dbReference type="AlphaFoldDB" id="A0A6M5YTI9"/>
<dbReference type="GO" id="GO:0004180">
    <property type="term" value="F:carboxypeptidase activity"/>
    <property type="evidence" value="ECO:0007669"/>
    <property type="project" value="UniProtKB-KW"/>
</dbReference>
<dbReference type="InterPro" id="IPR007484">
    <property type="entry name" value="Peptidase_M28"/>
</dbReference>
<dbReference type="SUPFAM" id="SSF53187">
    <property type="entry name" value="Zn-dependent exopeptidases"/>
    <property type="match status" value="1"/>
</dbReference>
<evidence type="ECO:0000259" key="22">
    <source>
        <dbReference type="Pfam" id="PF04389"/>
    </source>
</evidence>
<dbReference type="GO" id="GO:0005576">
    <property type="term" value="C:extracellular region"/>
    <property type="evidence" value="ECO:0007669"/>
    <property type="project" value="UniProtKB-SubCell"/>
</dbReference>
<keyword evidence="13" id="KW-0862">Zinc</keyword>
<evidence type="ECO:0000256" key="4">
    <source>
        <dbReference type="ARBA" id="ARBA00004613"/>
    </source>
</evidence>
<evidence type="ECO:0000256" key="12">
    <source>
        <dbReference type="ARBA" id="ARBA00022824"/>
    </source>
</evidence>
<comment type="subunit">
    <text evidence="19">Homodimer. The monomeric form is inactive while the homodimer is active.</text>
</comment>
<reference evidence="24" key="1">
    <citation type="submission" date="2020-05" db="EMBL/GenBank/DDBJ databases">
        <title>Frigoriglobus tundricola gen. nov., sp. nov., a psychrotolerant cellulolytic planctomycete of the family Gemmataceae with two divergent copies of 16S rRNA gene.</title>
        <authorList>
            <person name="Kulichevskaya I.S."/>
            <person name="Ivanova A.A."/>
            <person name="Naumoff D.G."/>
            <person name="Beletsky A.V."/>
            <person name="Rijpstra W.I.C."/>
            <person name="Sinninghe Damste J.S."/>
            <person name="Mardanov A.V."/>
            <person name="Ravin N.V."/>
            <person name="Dedysh S.N."/>
        </authorList>
    </citation>
    <scope>NUCLEOTIDE SEQUENCE [LARGE SCALE GENOMIC DNA]</scope>
    <source>
        <strain evidence="24">PL17</strain>
    </source>
</reference>
<evidence type="ECO:0000313" key="23">
    <source>
        <dbReference type="EMBL" id="QJW97385.1"/>
    </source>
</evidence>
<dbReference type="Gene3D" id="3.50.30.30">
    <property type="match status" value="1"/>
</dbReference>
<gene>
    <name evidence="23" type="ORF">FTUN_4959</name>
</gene>
<dbReference type="Pfam" id="PF04389">
    <property type="entry name" value="Peptidase_M28"/>
    <property type="match status" value="1"/>
</dbReference>
<accession>A0A6M5YTI9</accession>
<keyword evidence="14" id="KW-0333">Golgi apparatus</keyword>
<evidence type="ECO:0000256" key="17">
    <source>
        <dbReference type="ARBA" id="ARBA00023180"/>
    </source>
</evidence>
<dbReference type="PANTHER" id="PTHR12053:SF3">
    <property type="entry name" value="CARBOXYPEPTIDASE Q"/>
    <property type="match status" value="1"/>
</dbReference>
<dbReference type="RefSeq" id="WP_171472761.1">
    <property type="nucleotide sequence ID" value="NZ_CP053452.2"/>
</dbReference>
<feature type="region of interest" description="Disordered" evidence="21">
    <location>
        <begin position="181"/>
        <end position="259"/>
    </location>
</feature>
<evidence type="ECO:0000256" key="10">
    <source>
        <dbReference type="ARBA" id="ARBA00022729"/>
    </source>
</evidence>
<proteinExistence type="predicted"/>
<keyword evidence="17" id="KW-0325">Glycoprotein</keyword>
<evidence type="ECO:0000256" key="3">
    <source>
        <dbReference type="ARBA" id="ARBA00004555"/>
    </source>
</evidence>
<evidence type="ECO:0000256" key="9">
    <source>
        <dbReference type="ARBA" id="ARBA00022723"/>
    </source>
</evidence>
<evidence type="ECO:0000256" key="2">
    <source>
        <dbReference type="ARBA" id="ARBA00004371"/>
    </source>
</evidence>
<evidence type="ECO:0000256" key="21">
    <source>
        <dbReference type="SAM" id="MobiDB-lite"/>
    </source>
</evidence>
<keyword evidence="10" id="KW-0732">Signal</keyword>
<feature type="domain" description="Peptidase M28" evidence="22">
    <location>
        <begin position="350"/>
        <end position="541"/>
    </location>
</feature>
<feature type="compositionally biased region" description="Basic and acidic residues" evidence="21">
    <location>
        <begin position="194"/>
        <end position="220"/>
    </location>
</feature>
<dbReference type="GO" id="GO:0070573">
    <property type="term" value="F:metallodipeptidase activity"/>
    <property type="evidence" value="ECO:0007669"/>
    <property type="project" value="InterPro"/>
</dbReference>
<evidence type="ECO:0000256" key="19">
    <source>
        <dbReference type="ARBA" id="ARBA00025833"/>
    </source>
</evidence>
<dbReference type="GO" id="GO:0046872">
    <property type="term" value="F:metal ion binding"/>
    <property type="evidence" value="ECO:0007669"/>
    <property type="project" value="UniProtKB-KW"/>
</dbReference>